<accession>A0A139SQ45</accession>
<name>A0A139SQ45_9BACT</name>
<evidence type="ECO:0000313" key="4">
    <source>
        <dbReference type="Proteomes" id="UP000070058"/>
    </source>
</evidence>
<keyword evidence="4" id="KW-1185">Reference proteome</keyword>
<keyword evidence="2" id="KW-0472">Membrane</keyword>
<reference evidence="4" key="1">
    <citation type="submission" date="2016-02" db="EMBL/GenBank/DDBJ databases">
        <authorList>
            <person name="Sanders J.G."/>
            <person name="Lin J.Y."/>
            <person name="Wertz J.T."/>
            <person name="Russell J.A."/>
            <person name="Moreau C.S."/>
            <person name="Powell S."/>
        </authorList>
    </citation>
    <scope>NUCLEOTIDE SEQUENCE [LARGE SCALE GENOMIC DNA]</scope>
    <source>
        <strain evidence="4">CAG34</strain>
    </source>
</reference>
<gene>
    <name evidence="3" type="ORF">AXK11_03800</name>
</gene>
<dbReference type="Proteomes" id="UP000070058">
    <property type="component" value="Unassembled WGS sequence"/>
</dbReference>
<feature type="region of interest" description="Disordered" evidence="1">
    <location>
        <begin position="42"/>
        <end position="76"/>
    </location>
</feature>
<keyword evidence="2" id="KW-1133">Transmembrane helix</keyword>
<feature type="compositionally biased region" description="Polar residues" evidence="1">
    <location>
        <begin position="65"/>
        <end position="76"/>
    </location>
</feature>
<protein>
    <submittedName>
        <fullName evidence="3">Uncharacterized protein</fullName>
    </submittedName>
</protein>
<sequence>MSVIPLTLTISLCLVFTFVVFFLRETSRRHYSSAERNALMPLADETPRTAPVSAPEPATAAASAGQNMRSSANSPH</sequence>
<dbReference type="RefSeq" id="WP_068629390.1">
    <property type="nucleotide sequence ID" value="NZ_LSZQ01000029.1"/>
</dbReference>
<dbReference type="EMBL" id="LSZQ01000029">
    <property type="protein sequence ID" value="KXU36663.1"/>
    <property type="molecule type" value="Genomic_DNA"/>
</dbReference>
<organism evidence="3 4">
    <name type="scientific">Cephaloticoccus primus</name>
    <dbReference type="NCBI Taxonomy" id="1548207"/>
    <lineage>
        <taxon>Bacteria</taxon>
        <taxon>Pseudomonadati</taxon>
        <taxon>Verrucomicrobiota</taxon>
        <taxon>Opitutia</taxon>
        <taxon>Opitutales</taxon>
        <taxon>Opitutaceae</taxon>
        <taxon>Cephaloticoccus</taxon>
    </lineage>
</organism>
<evidence type="ECO:0000256" key="1">
    <source>
        <dbReference type="SAM" id="MobiDB-lite"/>
    </source>
</evidence>
<evidence type="ECO:0000256" key="2">
    <source>
        <dbReference type="SAM" id="Phobius"/>
    </source>
</evidence>
<keyword evidence="2" id="KW-0812">Transmembrane</keyword>
<feature type="transmembrane region" description="Helical" evidence="2">
    <location>
        <begin position="6"/>
        <end position="23"/>
    </location>
</feature>
<proteinExistence type="predicted"/>
<dbReference type="AlphaFoldDB" id="A0A139SQ45"/>
<evidence type="ECO:0000313" key="3">
    <source>
        <dbReference type="EMBL" id="KXU36663.1"/>
    </source>
</evidence>
<comment type="caution">
    <text evidence="3">The sequence shown here is derived from an EMBL/GenBank/DDBJ whole genome shotgun (WGS) entry which is preliminary data.</text>
</comment>
<feature type="compositionally biased region" description="Low complexity" evidence="1">
    <location>
        <begin position="49"/>
        <end position="64"/>
    </location>
</feature>